<name>A0A0B6Z0V6_9EUPU</name>
<reference evidence="1" key="1">
    <citation type="submission" date="2014-12" db="EMBL/GenBank/DDBJ databases">
        <title>Insight into the proteome of Arion vulgaris.</title>
        <authorList>
            <person name="Aradska J."/>
            <person name="Bulat T."/>
            <person name="Smidak R."/>
            <person name="Sarate P."/>
            <person name="Gangsoo J."/>
            <person name="Sialana F."/>
            <person name="Bilban M."/>
            <person name="Lubec G."/>
        </authorList>
    </citation>
    <scope>NUCLEOTIDE SEQUENCE</scope>
    <source>
        <tissue evidence="1">Skin</tissue>
    </source>
</reference>
<protein>
    <submittedName>
        <fullName evidence="1">Uncharacterized protein</fullName>
    </submittedName>
</protein>
<gene>
    <name evidence="1" type="primary">ORF44382</name>
</gene>
<dbReference type="EMBL" id="HACG01015293">
    <property type="protein sequence ID" value="CEK62158.1"/>
    <property type="molecule type" value="Transcribed_RNA"/>
</dbReference>
<sequence>GTSIPRICGVEMRHPESPAPYPLPMPAYGGYFAPLNECMPENFSPTPGFHRSNIAVMFLCDLVLDGLEVDWS</sequence>
<organism evidence="1">
    <name type="scientific">Arion vulgaris</name>
    <dbReference type="NCBI Taxonomy" id="1028688"/>
    <lineage>
        <taxon>Eukaryota</taxon>
        <taxon>Metazoa</taxon>
        <taxon>Spiralia</taxon>
        <taxon>Lophotrochozoa</taxon>
        <taxon>Mollusca</taxon>
        <taxon>Gastropoda</taxon>
        <taxon>Heterobranchia</taxon>
        <taxon>Euthyneura</taxon>
        <taxon>Panpulmonata</taxon>
        <taxon>Eupulmonata</taxon>
        <taxon>Stylommatophora</taxon>
        <taxon>Helicina</taxon>
        <taxon>Arionoidea</taxon>
        <taxon>Arionidae</taxon>
        <taxon>Arion</taxon>
    </lineage>
</organism>
<evidence type="ECO:0000313" key="1">
    <source>
        <dbReference type="EMBL" id="CEK62158.1"/>
    </source>
</evidence>
<feature type="non-terminal residue" evidence="1">
    <location>
        <position position="1"/>
    </location>
</feature>
<proteinExistence type="predicted"/>
<dbReference type="AlphaFoldDB" id="A0A0B6Z0V6"/>
<accession>A0A0B6Z0V6</accession>
<feature type="non-terminal residue" evidence="1">
    <location>
        <position position="72"/>
    </location>
</feature>